<reference evidence="1" key="1">
    <citation type="submission" date="2018-06" db="EMBL/GenBank/DDBJ databases">
        <authorList>
            <person name="Zhirakovskaya E."/>
        </authorList>
    </citation>
    <scope>NUCLEOTIDE SEQUENCE</scope>
</reference>
<protein>
    <submittedName>
        <fullName evidence="1">Uncharacterized protein</fullName>
    </submittedName>
</protein>
<accession>A0A3B0SP77</accession>
<dbReference type="AlphaFoldDB" id="A0A3B0SP77"/>
<organism evidence="1">
    <name type="scientific">hydrothermal vent metagenome</name>
    <dbReference type="NCBI Taxonomy" id="652676"/>
    <lineage>
        <taxon>unclassified sequences</taxon>
        <taxon>metagenomes</taxon>
        <taxon>ecological metagenomes</taxon>
    </lineage>
</organism>
<proteinExistence type="predicted"/>
<feature type="non-terminal residue" evidence="1">
    <location>
        <position position="1"/>
    </location>
</feature>
<gene>
    <name evidence="1" type="ORF">MNBD_ALPHA08-563</name>
</gene>
<sequence>VKGARTRLIAILTYDEKSDQQMNAYTQEKFYGRSG</sequence>
<dbReference type="EMBL" id="UOEC01000202">
    <property type="protein sequence ID" value="VAW02777.1"/>
    <property type="molecule type" value="Genomic_DNA"/>
</dbReference>
<name>A0A3B0SP77_9ZZZZ</name>
<evidence type="ECO:0000313" key="1">
    <source>
        <dbReference type="EMBL" id="VAW02777.1"/>
    </source>
</evidence>